<accession>A0A9N8VM13</accession>
<dbReference type="PANTHER" id="PTHR10476">
    <property type="entry name" value="CHARGED MULTIVESICULAR BODY PROTEIN"/>
    <property type="match status" value="1"/>
</dbReference>
<dbReference type="Pfam" id="PF03357">
    <property type="entry name" value="Snf7"/>
    <property type="match status" value="1"/>
</dbReference>
<dbReference type="OrthoDB" id="10266568at2759"/>
<dbReference type="GO" id="GO:0007034">
    <property type="term" value="P:vacuolar transport"/>
    <property type="evidence" value="ECO:0007669"/>
    <property type="project" value="InterPro"/>
</dbReference>
<comment type="caution">
    <text evidence="2">The sequence shown here is derived from an EMBL/GenBank/DDBJ whole genome shotgun (WGS) entry which is preliminary data.</text>
</comment>
<evidence type="ECO:0000313" key="2">
    <source>
        <dbReference type="EMBL" id="CAG8454089.1"/>
    </source>
</evidence>
<dbReference type="EMBL" id="CAJVPI010000009">
    <property type="protein sequence ID" value="CAG8454089.1"/>
    <property type="molecule type" value="Genomic_DNA"/>
</dbReference>
<evidence type="ECO:0000313" key="3">
    <source>
        <dbReference type="Proteomes" id="UP000789739"/>
    </source>
</evidence>
<dbReference type="Gene3D" id="6.10.140.1230">
    <property type="match status" value="1"/>
</dbReference>
<gene>
    <name evidence="2" type="ORF">PBRASI_LOCUS204</name>
</gene>
<feature type="compositionally biased region" description="Basic and acidic residues" evidence="1">
    <location>
        <begin position="182"/>
        <end position="209"/>
    </location>
</feature>
<dbReference type="InterPro" id="IPR005024">
    <property type="entry name" value="Snf7_fam"/>
</dbReference>
<reference evidence="2" key="1">
    <citation type="submission" date="2021-06" db="EMBL/GenBank/DDBJ databases">
        <authorList>
            <person name="Kallberg Y."/>
            <person name="Tangrot J."/>
            <person name="Rosling A."/>
        </authorList>
    </citation>
    <scope>NUCLEOTIDE SEQUENCE</scope>
    <source>
        <strain evidence="2">BR232B</strain>
    </source>
</reference>
<organism evidence="2 3">
    <name type="scientific">Paraglomus brasilianum</name>
    <dbReference type="NCBI Taxonomy" id="144538"/>
    <lineage>
        <taxon>Eukaryota</taxon>
        <taxon>Fungi</taxon>
        <taxon>Fungi incertae sedis</taxon>
        <taxon>Mucoromycota</taxon>
        <taxon>Glomeromycotina</taxon>
        <taxon>Glomeromycetes</taxon>
        <taxon>Paraglomerales</taxon>
        <taxon>Paraglomeraceae</taxon>
        <taxon>Paraglomus</taxon>
    </lineage>
</organism>
<sequence length="215" mass="23957">MSRLDKSLFQLKFTAKALNRQAKKATKDEATEKAKLKKAIQQSDVESARIYAANAIRKKNEALNLTRLSSRIDAVASRVQTAVTMQKVTGSMANVVKGMDKAMESMNLEKISMVMDKFESQFEDLDVQTQYMEGAMGNTTTMSTPQEDVDLLMQQVADEAGLELSHALGEAVPSSILGSADKTSEEDKDLTERSVNAKECEKDLEEQRQIVRRRE</sequence>
<evidence type="ECO:0000256" key="1">
    <source>
        <dbReference type="SAM" id="MobiDB-lite"/>
    </source>
</evidence>
<dbReference type="AlphaFoldDB" id="A0A9N8VM13"/>
<dbReference type="Proteomes" id="UP000789739">
    <property type="component" value="Unassembled WGS sequence"/>
</dbReference>
<keyword evidence="3" id="KW-1185">Reference proteome</keyword>
<name>A0A9N8VM13_9GLOM</name>
<protein>
    <submittedName>
        <fullName evidence="2">9764_t:CDS:1</fullName>
    </submittedName>
</protein>
<proteinExistence type="predicted"/>
<feature type="region of interest" description="Disordered" evidence="1">
    <location>
        <begin position="174"/>
        <end position="215"/>
    </location>
</feature>